<name>A0A1G4K6I0_9SACH</name>
<feature type="region of interest" description="Disordered" evidence="1">
    <location>
        <begin position="365"/>
        <end position="411"/>
    </location>
</feature>
<dbReference type="SMART" id="SM00166">
    <property type="entry name" value="UBX"/>
    <property type="match status" value="1"/>
</dbReference>
<dbReference type="GO" id="GO:0044877">
    <property type="term" value="F:protein-containing complex binding"/>
    <property type="evidence" value="ECO:0007669"/>
    <property type="project" value="EnsemblFungi"/>
</dbReference>
<feature type="compositionally biased region" description="Basic and acidic residues" evidence="1">
    <location>
        <begin position="365"/>
        <end position="375"/>
    </location>
</feature>
<evidence type="ECO:0000313" key="4">
    <source>
        <dbReference type="Proteomes" id="UP000190274"/>
    </source>
</evidence>
<dbReference type="SUPFAM" id="SSF54236">
    <property type="entry name" value="Ubiquitin-like"/>
    <property type="match status" value="2"/>
</dbReference>
<dbReference type="GO" id="GO:0006886">
    <property type="term" value="P:intracellular protein transport"/>
    <property type="evidence" value="ECO:0007669"/>
    <property type="project" value="TreeGrafter"/>
</dbReference>
<dbReference type="GO" id="GO:0036503">
    <property type="term" value="P:ERAD pathway"/>
    <property type="evidence" value="ECO:0007669"/>
    <property type="project" value="EnsemblFungi"/>
</dbReference>
<dbReference type="Pfam" id="PF00789">
    <property type="entry name" value="UBX"/>
    <property type="match status" value="1"/>
</dbReference>
<dbReference type="AlphaFoldDB" id="A0A1G4K6I0"/>
<protein>
    <submittedName>
        <fullName evidence="3">LADA_0H19746g1_1</fullName>
    </submittedName>
</protein>
<dbReference type="InterPro" id="IPR001012">
    <property type="entry name" value="UBX_dom"/>
</dbReference>
<dbReference type="EMBL" id="LT598461">
    <property type="protein sequence ID" value="SCU99434.1"/>
    <property type="molecule type" value="Genomic_DNA"/>
</dbReference>
<dbReference type="GO" id="GO:0030435">
    <property type="term" value="P:sporulation resulting in formation of a cellular spore"/>
    <property type="evidence" value="ECO:0007669"/>
    <property type="project" value="EnsemblFungi"/>
</dbReference>
<evidence type="ECO:0000313" key="3">
    <source>
        <dbReference type="EMBL" id="SCU99434.1"/>
    </source>
</evidence>
<accession>A0A1G4K6I0</accession>
<dbReference type="PANTHER" id="PTHR46467:SF1">
    <property type="entry name" value="TETHER CONTAINING UBX DOMAIN FOR GLUT4"/>
    <property type="match status" value="1"/>
</dbReference>
<dbReference type="GO" id="GO:0012506">
    <property type="term" value="C:vesicle membrane"/>
    <property type="evidence" value="ECO:0007669"/>
    <property type="project" value="TreeGrafter"/>
</dbReference>
<reference evidence="3 4" key="1">
    <citation type="submission" date="2016-03" db="EMBL/GenBank/DDBJ databases">
        <authorList>
            <person name="Devillers H."/>
        </authorList>
    </citation>
    <scope>NUCLEOTIDE SEQUENCE [LARGE SCALE GENOMIC DNA]</scope>
    <source>
        <strain evidence="3">CBS 10888</strain>
    </source>
</reference>
<keyword evidence="4" id="KW-1185">Reference proteome</keyword>
<feature type="domain" description="UBX" evidence="2">
    <location>
        <begin position="267"/>
        <end position="344"/>
    </location>
</feature>
<feature type="compositionally biased region" description="Basic residues" evidence="1">
    <location>
        <begin position="399"/>
        <end position="411"/>
    </location>
</feature>
<gene>
    <name evidence="3" type="ORF">LADA_0H19746G</name>
</gene>
<feature type="region of interest" description="Disordered" evidence="1">
    <location>
        <begin position="166"/>
        <end position="186"/>
    </location>
</feature>
<evidence type="ECO:0000259" key="2">
    <source>
        <dbReference type="PROSITE" id="PS50033"/>
    </source>
</evidence>
<evidence type="ECO:0000256" key="1">
    <source>
        <dbReference type="SAM" id="MobiDB-lite"/>
    </source>
</evidence>
<dbReference type="GO" id="GO:0005634">
    <property type="term" value="C:nucleus"/>
    <property type="evidence" value="ECO:0007669"/>
    <property type="project" value="EnsemblFungi"/>
</dbReference>
<dbReference type="Proteomes" id="UP000190274">
    <property type="component" value="Chromosome H"/>
</dbReference>
<dbReference type="STRING" id="1266660.A0A1G4K6I0"/>
<organism evidence="3 4">
    <name type="scientific">Lachancea dasiensis</name>
    <dbReference type="NCBI Taxonomy" id="1072105"/>
    <lineage>
        <taxon>Eukaryota</taxon>
        <taxon>Fungi</taxon>
        <taxon>Dikarya</taxon>
        <taxon>Ascomycota</taxon>
        <taxon>Saccharomycotina</taxon>
        <taxon>Saccharomycetes</taxon>
        <taxon>Saccharomycetales</taxon>
        <taxon>Saccharomycetaceae</taxon>
        <taxon>Lachancea</taxon>
    </lineage>
</organism>
<dbReference type="OrthoDB" id="440781at2759"/>
<dbReference type="InterPro" id="IPR029071">
    <property type="entry name" value="Ubiquitin-like_domsf"/>
</dbReference>
<dbReference type="Pfam" id="PF11470">
    <property type="entry name" value="TUG-UBL1"/>
    <property type="match status" value="1"/>
</dbReference>
<dbReference type="PROSITE" id="PS50033">
    <property type="entry name" value="UBX"/>
    <property type="match status" value="1"/>
</dbReference>
<dbReference type="GO" id="GO:0005737">
    <property type="term" value="C:cytoplasm"/>
    <property type="evidence" value="ECO:0007669"/>
    <property type="project" value="TreeGrafter"/>
</dbReference>
<proteinExistence type="predicted"/>
<dbReference type="PANTHER" id="PTHR46467">
    <property type="entry name" value="TETHER CONTAINING UBX DOMAIN FOR GLUT4"/>
    <property type="match status" value="1"/>
</dbReference>
<sequence>MSVVQISYQFSSYREKVEPGSDLNDVLHRSLSHFKLHSDKNWTLQHHDKPLPLTVPIRLLNLAKGATLVLKESQVANSKGNQLKIKFVVPSFGTEIWAGYSKSKILEAVEDVFGRNSWSLDPQSVRFQCFAKIWTYDQIRDTTFEQLGIAEDVAIRVSMANTSKKVSNNAEDSKHLEAPTDVTDLPTPQAVESRAKGDQTPRCENVRDSVLAYIPSTNSIPKDLGVEDDFNVTVNQFKKYQKMLSKSAGGDQPLLTKRLREEKAPKTMIENCNVRVRFPDRSCIDINFKPDDTILLVYEAVSRCLSDKALQFRLFHSHPHQEIKNTEAKLVADLGFGSKTLLIFESDYRASYLRSDLLEKAKSMADSKRADEAEQTRTAAGGNGSATEAEKKPTTGLRAGHKPKWLKLGKK</sequence>
<dbReference type="InterPro" id="IPR021569">
    <property type="entry name" value="TUG-UBL1"/>
</dbReference>
<dbReference type="Gene3D" id="3.10.20.90">
    <property type="entry name" value="Phosphatidylinositol 3-kinase Catalytic Subunit, Chain A, domain 1"/>
    <property type="match status" value="2"/>
</dbReference>
<dbReference type="CDD" id="cd01767">
    <property type="entry name" value="UBX"/>
    <property type="match status" value="1"/>
</dbReference>